<feature type="transmembrane region" description="Helical" evidence="1">
    <location>
        <begin position="6"/>
        <end position="22"/>
    </location>
</feature>
<organism evidence="2 3">
    <name type="scientific">Musa acuminata subsp. malaccensis</name>
    <name type="common">Wild banana</name>
    <name type="synonym">Musa malaccensis</name>
    <dbReference type="NCBI Taxonomy" id="214687"/>
    <lineage>
        <taxon>Eukaryota</taxon>
        <taxon>Viridiplantae</taxon>
        <taxon>Streptophyta</taxon>
        <taxon>Embryophyta</taxon>
        <taxon>Tracheophyta</taxon>
        <taxon>Spermatophyta</taxon>
        <taxon>Magnoliopsida</taxon>
        <taxon>Liliopsida</taxon>
        <taxon>Zingiberales</taxon>
        <taxon>Musaceae</taxon>
        <taxon>Musa</taxon>
    </lineage>
</organism>
<dbReference type="EnsemblPlants" id="mito11_t00070.1">
    <property type="protein sequence ID" value="mito11_p00070.1"/>
    <property type="gene ID" value="mito11_g00070"/>
</dbReference>
<reference evidence="2" key="1">
    <citation type="submission" date="2021-05" db="UniProtKB">
        <authorList>
            <consortium name="EnsemblPlants"/>
        </authorList>
    </citation>
    <scope>IDENTIFICATION</scope>
    <source>
        <strain evidence="2">subsp. malaccensis</strain>
    </source>
</reference>
<keyword evidence="1" id="KW-1133">Transmembrane helix</keyword>
<keyword evidence="1" id="KW-0472">Membrane</keyword>
<proteinExistence type="predicted"/>
<keyword evidence="1" id="KW-0812">Transmembrane</keyword>
<accession>A0A804U5L5</accession>
<evidence type="ECO:0000256" key="1">
    <source>
        <dbReference type="SAM" id="Phobius"/>
    </source>
</evidence>
<evidence type="ECO:0000313" key="2">
    <source>
        <dbReference type="EnsemblPlants" id="mito11_p00070.1"/>
    </source>
</evidence>
<keyword evidence="3" id="KW-1185">Reference proteome</keyword>
<evidence type="ECO:0000313" key="3">
    <source>
        <dbReference type="Proteomes" id="UP000012960"/>
    </source>
</evidence>
<dbReference type="AlphaFoldDB" id="A0A804U5L5"/>
<protein>
    <submittedName>
        <fullName evidence="2">Uncharacterized protein</fullName>
    </submittedName>
</protein>
<dbReference type="Proteomes" id="UP000012960">
    <property type="component" value="Unplaced"/>
</dbReference>
<dbReference type="Gramene" id="mito11_t00070.1">
    <property type="protein sequence ID" value="mito11_p00070.1"/>
    <property type="gene ID" value="mito11_g00070"/>
</dbReference>
<name>A0A804U5L5_MUSAM</name>
<dbReference type="InParanoid" id="A0A804U5L5"/>
<sequence length="42" mass="4699">MRGVILVIIAYAGRYLGILIYLSRPNKEYFALGETSVMLCSC</sequence>